<dbReference type="InterPro" id="IPR014774">
    <property type="entry name" value="KaiC-like_dom"/>
</dbReference>
<evidence type="ECO:0000256" key="7">
    <source>
        <dbReference type="SAM" id="MobiDB-lite"/>
    </source>
</evidence>
<name>A0ABQ3G477_9BURK</name>
<dbReference type="InterPro" id="IPR010624">
    <property type="entry name" value="KaiC_dom"/>
</dbReference>
<dbReference type="CDD" id="cd19488">
    <property type="entry name" value="KaiC-like_N"/>
    <property type="match status" value="1"/>
</dbReference>
<feature type="region of interest" description="Disordered" evidence="7">
    <location>
        <begin position="24"/>
        <end position="47"/>
    </location>
</feature>
<evidence type="ECO:0000256" key="2">
    <source>
        <dbReference type="ARBA" id="ARBA00022553"/>
    </source>
</evidence>
<evidence type="ECO:0000313" key="10">
    <source>
        <dbReference type="Proteomes" id="UP000626210"/>
    </source>
</evidence>
<evidence type="ECO:0000256" key="1">
    <source>
        <dbReference type="ARBA" id="ARBA00012513"/>
    </source>
</evidence>
<gene>
    <name evidence="9" type="ORF">GCM10007320_36120</name>
</gene>
<feature type="domain" description="KaiC" evidence="8">
    <location>
        <begin position="52"/>
        <end position="291"/>
    </location>
</feature>
<dbReference type="PANTHER" id="PTHR42926">
    <property type="match status" value="1"/>
</dbReference>
<dbReference type="EMBL" id="BMYK01000011">
    <property type="protein sequence ID" value="GHC88871.1"/>
    <property type="molecule type" value="Genomic_DNA"/>
</dbReference>
<organism evidence="9 10">
    <name type="scientific">Pseudorhodoferax aquiterrae</name>
    <dbReference type="NCBI Taxonomy" id="747304"/>
    <lineage>
        <taxon>Bacteria</taxon>
        <taxon>Pseudomonadati</taxon>
        <taxon>Pseudomonadota</taxon>
        <taxon>Betaproteobacteria</taxon>
        <taxon>Burkholderiales</taxon>
        <taxon>Comamonadaceae</taxon>
    </lineage>
</organism>
<keyword evidence="3" id="KW-0808">Transferase</keyword>
<dbReference type="PIRSF" id="PIRSF039117">
    <property type="entry name" value="KaiC"/>
    <property type="match status" value="1"/>
</dbReference>
<comment type="caution">
    <text evidence="9">The sequence shown here is derived from an EMBL/GenBank/DDBJ whole genome shotgun (WGS) entry which is preliminary data.</text>
</comment>
<keyword evidence="5" id="KW-0418">Kinase</keyword>
<evidence type="ECO:0000256" key="3">
    <source>
        <dbReference type="ARBA" id="ARBA00022679"/>
    </source>
</evidence>
<evidence type="ECO:0000256" key="5">
    <source>
        <dbReference type="ARBA" id="ARBA00022777"/>
    </source>
</evidence>
<dbReference type="CDD" id="cd19487">
    <property type="entry name" value="KaiC-like_C"/>
    <property type="match status" value="1"/>
</dbReference>
<dbReference type="InterPro" id="IPR027417">
    <property type="entry name" value="P-loop_NTPase"/>
</dbReference>
<dbReference type="InterPro" id="IPR051347">
    <property type="entry name" value="Circadian_clock_KaiC-rel"/>
</dbReference>
<dbReference type="PANTHER" id="PTHR42926:SF1">
    <property type="entry name" value="CIRCADIAN CLOCK OSCILLATOR PROTEIN KAIC 1"/>
    <property type="match status" value="1"/>
</dbReference>
<evidence type="ECO:0000259" key="8">
    <source>
        <dbReference type="PROSITE" id="PS51146"/>
    </source>
</evidence>
<dbReference type="Pfam" id="PF06745">
    <property type="entry name" value="ATPase"/>
    <property type="match status" value="2"/>
</dbReference>
<dbReference type="InterPro" id="IPR003593">
    <property type="entry name" value="AAA+_ATPase"/>
</dbReference>
<keyword evidence="4" id="KW-0677">Repeat</keyword>
<accession>A0ABQ3G477</accession>
<feature type="domain" description="KaiC" evidence="8">
    <location>
        <begin position="293"/>
        <end position="526"/>
    </location>
</feature>
<dbReference type="InterPro" id="IPR030665">
    <property type="entry name" value="KaiC"/>
</dbReference>
<keyword evidence="6" id="KW-0378">Hydrolase</keyword>
<keyword evidence="2" id="KW-0597">Phosphoprotein</keyword>
<evidence type="ECO:0000256" key="6">
    <source>
        <dbReference type="ARBA" id="ARBA00022801"/>
    </source>
</evidence>
<dbReference type="SUPFAM" id="SSF52540">
    <property type="entry name" value="P-loop containing nucleoside triphosphate hydrolases"/>
    <property type="match status" value="2"/>
</dbReference>
<dbReference type="Proteomes" id="UP000626210">
    <property type="component" value="Unassembled WGS sequence"/>
</dbReference>
<reference evidence="10" key="1">
    <citation type="journal article" date="2019" name="Int. J. Syst. Evol. Microbiol.">
        <title>The Global Catalogue of Microorganisms (GCM) 10K type strain sequencing project: providing services to taxonomists for standard genome sequencing and annotation.</title>
        <authorList>
            <consortium name="The Broad Institute Genomics Platform"/>
            <consortium name="The Broad Institute Genome Sequencing Center for Infectious Disease"/>
            <person name="Wu L."/>
            <person name="Ma J."/>
        </authorList>
    </citation>
    <scope>NUCLEOTIDE SEQUENCE [LARGE SCALE GENOMIC DNA]</scope>
    <source>
        <strain evidence="10">KCTC 23314</strain>
    </source>
</reference>
<dbReference type="EC" id="2.7.11.1" evidence="1"/>
<dbReference type="SMART" id="SM00382">
    <property type="entry name" value="AAA"/>
    <property type="match status" value="2"/>
</dbReference>
<keyword evidence="10" id="KW-1185">Reference proteome</keyword>
<evidence type="ECO:0000313" key="9">
    <source>
        <dbReference type="EMBL" id="GHC88871.1"/>
    </source>
</evidence>
<dbReference type="PROSITE" id="PS51146">
    <property type="entry name" value="KAIC"/>
    <property type="match status" value="2"/>
</dbReference>
<evidence type="ECO:0000256" key="4">
    <source>
        <dbReference type="ARBA" id="ARBA00022737"/>
    </source>
</evidence>
<sequence>MVAGGQTVAQTPKSVVQACITAGKVDGPSQPNQRTEQHVADLPSSSADPVEAMAQIGVPGLDDVLGGGLTVNRLYLLEGAPGAGKTTIAMQFLLEGARHGESVLYVTLSETANELAGVARSHGWDLQGVHVREMLPNNDALEPEEQYTMFHPSEVELSETTLKILADVELLRPQRVVFDSLSELRLLAGNSLRYRRQILALKQFFAGRNCTVLLLDDMTAMEHDLQVQSISHAVIRLDQHNSDFGSTRRRLLVTKYRGRQFRTGYHDYTIGRGGLRVYPRLVAAEHHKPLEQVRMPSGLPALDALLGGGIERGTSTLFVGAPGTGKSTLGVQFALAAARRGECSALFIFDESVNTLRTRSAGMGMELGPFIDQGLIRVRQVDPAELSPGEFVHLVREAVTEHQAKVLLIDSLNGYLNAMPDEHFLIVQLHELLTYLGQHGVATLMVGAHHGLIGGNMTAAVDASYLADAVVLLRYFELAGEVRQAISVVKKRGGHHERTIRDFSLTETGIHIGEPLRNFRGILTGVPLPVDAPASNPS</sequence>
<protein>
    <recommendedName>
        <fullName evidence="1">non-specific serine/threonine protein kinase</fullName>
        <ecNumber evidence="1">2.7.11.1</ecNumber>
    </recommendedName>
</protein>
<proteinExistence type="predicted"/>
<dbReference type="Gene3D" id="3.40.50.300">
    <property type="entry name" value="P-loop containing nucleotide triphosphate hydrolases"/>
    <property type="match status" value="2"/>
</dbReference>